<evidence type="ECO:0000313" key="2">
    <source>
        <dbReference type="EMBL" id="QNO55127.1"/>
    </source>
</evidence>
<accession>A0A7G9Z4E3</accession>
<sequence length="219" mass="24654">MKKQIVAILVAIAVITSLLTMGVLSNEVGYRISPCDAIDISLENATVTDFLNATNMTTVQVYNFKGYKGENAWMVKWSSPNRLLNVYVNVATGNITGIEEQTYPGPSPTPSPTPTPEIETWHSVITFTGSDDKTTQPFTIKGDEWRIKYTVDPLAGQTKFSIFGAYVYPRGETKGYVSSWDCWYKSCNDTQYIYEGNGDYYIKVISCSNNWELEVEDYY</sequence>
<dbReference type="EMBL" id="MT631603">
    <property type="protein sequence ID" value="QNO55127.1"/>
    <property type="molecule type" value="Genomic_DNA"/>
</dbReference>
<gene>
    <name evidence="1" type="ORF">FPOEFMDM_00041</name>
    <name evidence="2" type="ORF">MNNOGLJF_00041</name>
</gene>
<protein>
    <submittedName>
        <fullName evidence="2">Uncharacterized protein</fullName>
    </submittedName>
</protein>
<dbReference type="AlphaFoldDB" id="A0A7G9Z4E3"/>
<name>A0A7G9Z4E3_9EURY</name>
<evidence type="ECO:0000313" key="1">
    <source>
        <dbReference type="EMBL" id="QNO55056.1"/>
    </source>
</evidence>
<organism evidence="2">
    <name type="scientific">Candidatus Methanophaga sp. ANME-1 ERB7</name>
    <dbReference type="NCBI Taxonomy" id="2759913"/>
    <lineage>
        <taxon>Archaea</taxon>
        <taxon>Methanobacteriati</taxon>
        <taxon>Methanobacteriota</taxon>
        <taxon>Stenosarchaea group</taxon>
        <taxon>Methanomicrobia</taxon>
        <taxon>Candidatus Methanophagales</taxon>
        <taxon>Candidatus Methanophagaceae</taxon>
        <taxon>Candidatus Methanophaga</taxon>
    </lineage>
</organism>
<reference evidence="2" key="1">
    <citation type="submission" date="2020-06" db="EMBL/GenBank/DDBJ databases">
        <title>Unique genomic features of the anaerobic methanotrophic archaea.</title>
        <authorList>
            <person name="Chadwick G.L."/>
            <person name="Skennerton C.T."/>
            <person name="Laso-Perez R."/>
            <person name="Leu A.O."/>
            <person name="Speth D.R."/>
            <person name="Yu H."/>
            <person name="Morgan-Lang C."/>
            <person name="Hatzenpichler R."/>
            <person name="Goudeau D."/>
            <person name="Malmstrom R."/>
            <person name="Brazelton W.J."/>
            <person name="Woyke T."/>
            <person name="Hallam S.J."/>
            <person name="Tyson G.W."/>
            <person name="Wegener G."/>
            <person name="Boetius A."/>
            <person name="Orphan V."/>
        </authorList>
    </citation>
    <scope>NUCLEOTIDE SEQUENCE</scope>
</reference>
<proteinExistence type="predicted"/>
<dbReference type="EMBL" id="MT631601">
    <property type="protein sequence ID" value="QNO55056.1"/>
    <property type="molecule type" value="Genomic_DNA"/>
</dbReference>